<organism evidence="1">
    <name type="scientific">Oryza sativa subsp. japonica</name>
    <name type="common">Rice</name>
    <dbReference type="NCBI Taxonomy" id="39947"/>
    <lineage>
        <taxon>Eukaryota</taxon>
        <taxon>Viridiplantae</taxon>
        <taxon>Streptophyta</taxon>
        <taxon>Embryophyta</taxon>
        <taxon>Tracheophyta</taxon>
        <taxon>Spermatophyta</taxon>
        <taxon>Magnoliopsida</taxon>
        <taxon>Liliopsida</taxon>
        <taxon>Poales</taxon>
        <taxon>Poaceae</taxon>
        <taxon>BOP clade</taxon>
        <taxon>Oryzoideae</taxon>
        <taxon>Oryzeae</taxon>
        <taxon>Oryzinae</taxon>
        <taxon>Oryza</taxon>
        <taxon>Oryza sativa</taxon>
    </lineage>
</organism>
<reference evidence="1" key="1">
    <citation type="journal article" date="2005" name="PLoS Biol.">
        <title>The genomes of Oryza sativa: a history of duplications.</title>
        <authorList>
            <person name="Yu J."/>
            <person name="Wang J."/>
            <person name="Lin W."/>
            <person name="Li S."/>
            <person name="Li H."/>
            <person name="Zhou J."/>
            <person name="Ni P."/>
            <person name="Dong W."/>
            <person name="Hu S."/>
            <person name="Zeng C."/>
            <person name="Zhang J."/>
            <person name="Zhang Y."/>
            <person name="Li R."/>
            <person name="Xu Z."/>
            <person name="Li S."/>
            <person name="Li X."/>
            <person name="Zheng H."/>
            <person name="Cong L."/>
            <person name="Lin L."/>
            <person name="Yin J."/>
            <person name="Geng J."/>
            <person name="Li G."/>
            <person name="Shi J."/>
            <person name="Liu J."/>
            <person name="Lv H."/>
            <person name="Li J."/>
            <person name="Wang J."/>
            <person name="Deng Y."/>
            <person name="Ran L."/>
            <person name="Shi X."/>
            <person name="Wang X."/>
            <person name="Wu Q."/>
            <person name="Li C."/>
            <person name="Ren X."/>
            <person name="Wang J."/>
            <person name="Wang X."/>
            <person name="Li D."/>
            <person name="Liu D."/>
            <person name="Zhang X."/>
            <person name="Ji Z."/>
            <person name="Zhao W."/>
            <person name="Sun Y."/>
            <person name="Zhang Z."/>
            <person name="Bao J."/>
            <person name="Han Y."/>
            <person name="Dong L."/>
            <person name="Ji J."/>
            <person name="Chen P."/>
            <person name="Wu S."/>
            <person name="Liu J."/>
            <person name="Xiao Y."/>
            <person name="Bu D."/>
            <person name="Tan J."/>
            <person name="Yang L."/>
            <person name="Ye C."/>
            <person name="Zhang J."/>
            <person name="Xu J."/>
            <person name="Zhou Y."/>
            <person name="Yu Y."/>
            <person name="Zhang B."/>
            <person name="Zhuang S."/>
            <person name="Wei H."/>
            <person name="Liu B."/>
            <person name="Lei M."/>
            <person name="Yu H."/>
            <person name="Li Y."/>
            <person name="Xu H."/>
            <person name="Wei S."/>
            <person name="He X."/>
            <person name="Fang L."/>
            <person name="Zhang Z."/>
            <person name="Zhang Y."/>
            <person name="Huang X."/>
            <person name="Su Z."/>
            <person name="Tong W."/>
            <person name="Li J."/>
            <person name="Tong Z."/>
            <person name="Li S."/>
            <person name="Ye J."/>
            <person name="Wang L."/>
            <person name="Fang L."/>
            <person name="Lei T."/>
            <person name="Chen C."/>
            <person name="Chen H."/>
            <person name="Xu Z."/>
            <person name="Li H."/>
            <person name="Huang H."/>
            <person name="Zhang F."/>
            <person name="Xu H."/>
            <person name="Li N."/>
            <person name="Zhao C."/>
            <person name="Li S."/>
            <person name="Dong L."/>
            <person name="Huang Y."/>
            <person name="Li L."/>
            <person name="Xi Y."/>
            <person name="Qi Q."/>
            <person name="Li W."/>
            <person name="Zhang B."/>
            <person name="Hu W."/>
            <person name="Zhang Y."/>
            <person name="Tian X."/>
            <person name="Jiao Y."/>
            <person name="Liang X."/>
            <person name="Jin J."/>
            <person name="Gao L."/>
            <person name="Zheng W."/>
            <person name="Hao B."/>
            <person name="Liu S."/>
            <person name="Wang W."/>
            <person name="Yuan L."/>
            <person name="Cao M."/>
            <person name="McDermott J."/>
            <person name="Samudrala R."/>
            <person name="Wang J."/>
            <person name="Wong G.K."/>
            <person name="Yang H."/>
        </authorList>
    </citation>
    <scope>NUCLEOTIDE SEQUENCE [LARGE SCALE GENOMIC DNA]</scope>
</reference>
<reference evidence="1" key="2">
    <citation type="submission" date="2008-12" db="EMBL/GenBank/DDBJ databases">
        <title>Improved gene annotation of the rice (Oryza sativa) genomes.</title>
        <authorList>
            <person name="Wang J."/>
            <person name="Li R."/>
            <person name="Fan W."/>
            <person name="Huang Q."/>
            <person name="Zhang J."/>
            <person name="Zhou Y."/>
            <person name="Hu Y."/>
            <person name="Zi S."/>
            <person name="Li J."/>
            <person name="Ni P."/>
            <person name="Zheng H."/>
            <person name="Zhang Y."/>
            <person name="Zhao M."/>
            <person name="Hao Q."/>
            <person name="McDermott J."/>
            <person name="Samudrala R."/>
            <person name="Kristiansen K."/>
            <person name="Wong G.K.-S."/>
        </authorList>
    </citation>
    <scope>NUCLEOTIDE SEQUENCE</scope>
</reference>
<gene>
    <name evidence="1" type="ORF">OsJ_23292</name>
</gene>
<accession>B9FVS5</accession>
<dbReference type="Proteomes" id="UP000007752">
    <property type="component" value="Chromosome 7"/>
</dbReference>
<proteinExistence type="predicted"/>
<name>B9FVS5_ORYSJ</name>
<evidence type="ECO:0000313" key="1">
    <source>
        <dbReference type="EMBL" id="EEE66662.1"/>
    </source>
</evidence>
<dbReference type="AlphaFoldDB" id="B9FVS5"/>
<sequence>MPDLPSQASSLLQRRQRAGWWWLVCIEEDESFSGERSSKTSSMAPMGAMGVEIEDGTGRSRAAIVVLQKHLLHLLPTSACIFLQRASFQRFSEQNTASNNNACVLYGALIERDEKRRKGRCCCTTMPGYA</sequence>
<protein>
    <submittedName>
        <fullName evidence="1">Uncharacterized protein</fullName>
    </submittedName>
</protein>
<dbReference type="EMBL" id="CM000144">
    <property type="protein sequence ID" value="EEE66662.1"/>
    <property type="molecule type" value="Genomic_DNA"/>
</dbReference>